<gene>
    <name evidence="1" type="ORF">MRB53_002443</name>
</gene>
<keyword evidence="2" id="KW-1185">Reference proteome</keyword>
<dbReference type="Proteomes" id="UP001234297">
    <property type="component" value="Chromosome 1"/>
</dbReference>
<evidence type="ECO:0000313" key="1">
    <source>
        <dbReference type="EMBL" id="KAJ8649420.1"/>
    </source>
</evidence>
<proteinExistence type="predicted"/>
<accession>A0ACC2MUJ6</accession>
<sequence>MSVVLMFGGQMPVIKVGRMAVPYKAGFHIRASSMTALHTCSGWESGLASSMKPMLSSSEASQIRLASR</sequence>
<protein>
    <submittedName>
        <fullName evidence="1">Uncharacterized protein</fullName>
    </submittedName>
</protein>
<dbReference type="EMBL" id="CM056809">
    <property type="protein sequence ID" value="KAJ8649420.1"/>
    <property type="molecule type" value="Genomic_DNA"/>
</dbReference>
<organism evidence="1 2">
    <name type="scientific">Persea americana</name>
    <name type="common">Avocado</name>
    <dbReference type="NCBI Taxonomy" id="3435"/>
    <lineage>
        <taxon>Eukaryota</taxon>
        <taxon>Viridiplantae</taxon>
        <taxon>Streptophyta</taxon>
        <taxon>Embryophyta</taxon>
        <taxon>Tracheophyta</taxon>
        <taxon>Spermatophyta</taxon>
        <taxon>Magnoliopsida</taxon>
        <taxon>Magnoliidae</taxon>
        <taxon>Laurales</taxon>
        <taxon>Lauraceae</taxon>
        <taxon>Persea</taxon>
    </lineage>
</organism>
<comment type="caution">
    <text evidence="1">The sequence shown here is derived from an EMBL/GenBank/DDBJ whole genome shotgun (WGS) entry which is preliminary data.</text>
</comment>
<evidence type="ECO:0000313" key="2">
    <source>
        <dbReference type="Proteomes" id="UP001234297"/>
    </source>
</evidence>
<reference evidence="1 2" key="1">
    <citation type="journal article" date="2022" name="Hortic Res">
        <title>A haplotype resolved chromosomal level avocado genome allows analysis of novel avocado genes.</title>
        <authorList>
            <person name="Nath O."/>
            <person name="Fletcher S.J."/>
            <person name="Hayward A."/>
            <person name="Shaw L.M."/>
            <person name="Masouleh A.K."/>
            <person name="Furtado A."/>
            <person name="Henry R.J."/>
            <person name="Mitter N."/>
        </authorList>
    </citation>
    <scope>NUCLEOTIDE SEQUENCE [LARGE SCALE GENOMIC DNA]</scope>
    <source>
        <strain evidence="2">cv. Hass</strain>
    </source>
</reference>
<name>A0ACC2MUJ6_PERAE</name>